<protein>
    <submittedName>
        <fullName evidence="1">Uncharacterized protein</fullName>
    </submittedName>
</protein>
<dbReference type="Proteomes" id="UP001281147">
    <property type="component" value="Unassembled WGS sequence"/>
</dbReference>
<gene>
    <name evidence="1" type="ORF">LTR37_019345</name>
</gene>
<evidence type="ECO:0000313" key="1">
    <source>
        <dbReference type="EMBL" id="KAK3686903.1"/>
    </source>
</evidence>
<organism evidence="1 2">
    <name type="scientific">Vermiconidia calcicola</name>
    <dbReference type="NCBI Taxonomy" id="1690605"/>
    <lineage>
        <taxon>Eukaryota</taxon>
        <taxon>Fungi</taxon>
        <taxon>Dikarya</taxon>
        <taxon>Ascomycota</taxon>
        <taxon>Pezizomycotina</taxon>
        <taxon>Dothideomycetes</taxon>
        <taxon>Dothideomycetidae</taxon>
        <taxon>Mycosphaerellales</taxon>
        <taxon>Extremaceae</taxon>
        <taxon>Vermiconidia</taxon>
    </lineage>
</organism>
<name>A0ACC3MEA1_9PEZI</name>
<proteinExistence type="predicted"/>
<dbReference type="EMBL" id="JAUTXU010000296">
    <property type="protein sequence ID" value="KAK3686903.1"/>
    <property type="molecule type" value="Genomic_DNA"/>
</dbReference>
<comment type="caution">
    <text evidence="1">The sequence shown here is derived from an EMBL/GenBank/DDBJ whole genome shotgun (WGS) entry which is preliminary data.</text>
</comment>
<accession>A0ACC3MEA1</accession>
<evidence type="ECO:0000313" key="2">
    <source>
        <dbReference type="Proteomes" id="UP001281147"/>
    </source>
</evidence>
<reference evidence="1" key="1">
    <citation type="submission" date="2023-07" db="EMBL/GenBank/DDBJ databases">
        <title>Black Yeasts Isolated from many extreme environments.</title>
        <authorList>
            <person name="Coleine C."/>
            <person name="Stajich J.E."/>
            <person name="Selbmann L."/>
        </authorList>
    </citation>
    <scope>NUCLEOTIDE SEQUENCE</scope>
    <source>
        <strain evidence="1">CCFEE 5714</strain>
    </source>
</reference>
<keyword evidence="2" id="KW-1185">Reference proteome</keyword>
<sequence length="641" mass="71189">MYLRRSVSFALAISNILDVTTAKPPNIVFIISDDQDARLGSLNYMEHVQKSIIGAGLDLSNHFGTVALCCPARATLLRGQAAHNTNITHVGGPGGGYPKFRRSGEMNDYLPHWLNKAGYTTAYIGKFMNGYGANSPPPLGWDIADILISPYIYAFNNVVMKRNGERPVHYKGYHQTDVLRLKAIDLLKTFTADDAEQKPFYLEIAPVSPHVSGGGFPTTPQARHMHAFPGVVAPRTPNWNTADDELQRGKAAWVRDLPVMNKKVVEASDASFRARLQGLLGVDEIVEDVVALLAKKGLLEDTFIIYTTDNGFHLGQHRVPGGKGLPYIEDVNLPFAVRGPGIPCGKVSTIPSTHVDIAPTLLDIAGLPRDQWPPFFDGRSLLPEWQNPEYYATADGDVDGIEREIINVEFWGSATAPAGKYTTHWEHNSYKSLRIVAHNGRQGWLFNRWCTGNQTELYDTVADPYELRNLALDPDAETQRLLHRLSALLLVTKSCGRESCRKPWEVLSEACTESSVPTSSNDFMTLDQAMDSRYDSFFESLPTFGFQMCLRYQLPSNEGPFFPAESEDLGREYRDAATDFAFWLNNGTFPVDTTSLQGDLAQRYMSLEDLSAGARDLTDEEIGWPSIKCEAPDYCGTDDDD</sequence>